<keyword evidence="1" id="KW-0812">Transmembrane</keyword>
<dbReference type="Proteomes" id="UP000236394">
    <property type="component" value="Unassembled WGS sequence"/>
</dbReference>
<evidence type="ECO:0000256" key="1">
    <source>
        <dbReference type="SAM" id="Phobius"/>
    </source>
</evidence>
<dbReference type="InterPro" id="IPR043756">
    <property type="entry name" value="DUF5702"/>
</dbReference>
<keyword evidence="1" id="KW-0472">Membrane</keyword>
<keyword evidence="1" id="KW-1133">Transmembrane helix</keyword>
<dbReference type="AlphaFoldDB" id="A0A2J8B518"/>
<gene>
    <name evidence="2" type="ORF">B7R76_03055</name>
</gene>
<protein>
    <submittedName>
        <fullName evidence="2">Uncharacterized protein</fullName>
    </submittedName>
</protein>
<reference evidence="3" key="1">
    <citation type="submission" date="2017-04" db="EMBL/GenBank/DDBJ databases">
        <authorList>
            <person name="Bumgarner R.E."/>
            <person name="Fredricks D.N."/>
            <person name="Srinivasan S."/>
        </authorList>
    </citation>
    <scope>NUCLEOTIDE SEQUENCE [LARGE SCALE GENOMIC DNA]</scope>
    <source>
        <strain evidence="3">KA00405</strain>
    </source>
</reference>
<name>A0A2J8B518_9FIRM</name>
<proteinExistence type="predicted"/>
<comment type="caution">
    <text evidence="2">The sequence shown here is derived from an EMBL/GenBank/DDBJ whole genome shotgun (WGS) entry which is preliminary data.</text>
</comment>
<organism evidence="2 3">
    <name type="scientific">Mageeibacillus indolicus</name>
    <dbReference type="NCBI Taxonomy" id="884684"/>
    <lineage>
        <taxon>Bacteria</taxon>
        <taxon>Bacillati</taxon>
        <taxon>Bacillota</taxon>
        <taxon>Clostridia</taxon>
        <taxon>Eubacteriales</taxon>
        <taxon>Oscillospiraceae</taxon>
        <taxon>Mageeibacillus</taxon>
    </lineage>
</organism>
<evidence type="ECO:0000313" key="3">
    <source>
        <dbReference type="Proteomes" id="UP000236394"/>
    </source>
</evidence>
<dbReference type="EMBL" id="NBZD01000001">
    <property type="protein sequence ID" value="PNH19865.1"/>
    <property type="molecule type" value="Genomic_DNA"/>
</dbReference>
<accession>A0A2J8B518</accession>
<feature type="transmembrane region" description="Helical" evidence="1">
    <location>
        <begin position="12"/>
        <end position="33"/>
    </location>
</feature>
<sequence length="452" mass="50271">MKNSIKTFIQDSRAAVTLLATITTSGILIFALIMHQIAGLRIFQAEVGEALSVQTGVTMAKFDRTLEERYGLWGIRAEAANTAIFDRITKDIARMPLLPPTKVTATTDCTDPLSEAEFAKPQIHAYMRLRAPVGLVKEIYERVQSAKHAITPTLKQGKSKLGVAKDAWQRHRKSILDFKDKAIPSKVRPFLEPVFKFLAMEENEAGGESWQKVLAQMSNVENALSINSIPVYDALLVNEYAIDSFSNAAGKFGESTTFGKTWGGFSKAALKTVTPYEVEYIITGIEDKEKAAKRVKLYIRLLRWVQHIIGIYSKPMKRAVYRTAAIATTALVFAFSGGTVYIPSAVFEAIFIAVRAFTKSGKDVKTLLAGKTVPLQPGYNEVIQVYYKDFLRLFLLPVSEDNKVKRAVELIEANLSGHFFTGVVVNADITCGRWQGGRVGRKENYELLRAKK</sequence>
<dbReference type="Pfam" id="PF18960">
    <property type="entry name" value="DUF5702"/>
    <property type="match status" value="1"/>
</dbReference>
<dbReference type="RefSeq" id="WP_102892360.1">
    <property type="nucleotide sequence ID" value="NZ_NBZD01000001.1"/>
</dbReference>
<evidence type="ECO:0000313" key="2">
    <source>
        <dbReference type="EMBL" id="PNH19865.1"/>
    </source>
</evidence>